<sequence length="247" mass="26718">MASTKATSKITKLDLAPLGSQPRACPEEVSGSWRYLKGAHESVSGLFDTLHVIRLKSAEETDPRGRLSHDQTDQLRAAIVFTSAGLDACLRRLLKDALPTLVNGNSAAEGKFKQFINEQLNEKASKAFRAAVIDPDPRTKLIDIYVEALTGSSLQGHRDLQKVRNALGIPESDISDSALEGLSPFFAARNEIAHELDLVDPTGRGSSSRRGRTMTAVRDQCDEVLQQVKAFVVNAAKQVKAAGKATP</sequence>
<reference evidence="2" key="1">
    <citation type="journal article" date="2019" name="Int. J. Syst. Evol. Microbiol.">
        <title>The Global Catalogue of Microorganisms (GCM) 10K type strain sequencing project: providing services to taxonomists for standard genome sequencing and annotation.</title>
        <authorList>
            <consortium name="The Broad Institute Genomics Platform"/>
            <consortium name="The Broad Institute Genome Sequencing Center for Infectious Disease"/>
            <person name="Wu L."/>
            <person name="Ma J."/>
        </authorList>
    </citation>
    <scope>NUCLEOTIDE SEQUENCE [LARGE SCALE GENOMIC DNA]</scope>
    <source>
        <strain evidence="2">CGMCC 4.1469</strain>
    </source>
</reference>
<keyword evidence="2" id="KW-1185">Reference proteome</keyword>
<protein>
    <recommendedName>
        <fullName evidence="3">RiboL-PSP-HEPN domain-containing protein</fullName>
    </recommendedName>
</protein>
<proteinExistence type="predicted"/>
<dbReference type="EMBL" id="JBHSOD010000018">
    <property type="protein sequence ID" value="MFC5886582.1"/>
    <property type="molecule type" value="Genomic_DNA"/>
</dbReference>
<accession>A0ABW1EX92</accession>
<evidence type="ECO:0000313" key="1">
    <source>
        <dbReference type="EMBL" id="MFC5886582.1"/>
    </source>
</evidence>
<gene>
    <name evidence="1" type="ORF">ACFP0N_16580</name>
</gene>
<name>A0ABW1EX92_9ACTN</name>
<dbReference type="RefSeq" id="WP_313762321.1">
    <property type="nucleotide sequence ID" value="NZ_BAAAVH010000009.1"/>
</dbReference>
<organism evidence="1 2">
    <name type="scientific">Kitasatospora aburaviensis</name>
    <dbReference type="NCBI Taxonomy" id="67265"/>
    <lineage>
        <taxon>Bacteria</taxon>
        <taxon>Bacillati</taxon>
        <taxon>Actinomycetota</taxon>
        <taxon>Actinomycetes</taxon>
        <taxon>Kitasatosporales</taxon>
        <taxon>Streptomycetaceae</taxon>
        <taxon>Kitasatospora</taxon>
    </lineage>
</organism>
<dbReference type="Proteomes" id="UP001596067">
    <property type="component" value="Unassembled WGS sequence"/>
</dbReference>
<evidence type="ECO:0000313" key="2">
    <source>
        <dbReference type="Proteomes" id="UP001596067"/>
    </source>
</evidence>
<comment type="caution">
    <text evidence="1">The sequence shown here is derived from an EMBL/GenBank/DDBJ whole genome shotgun (WGS) entry which is preliminary data.</text>
</comment>
<evidence type="ECO:0008006" key="3">
    <source>
        <dbReference type="Google" id="ProtNLM"/>
    </source>
</evidence>